<evidence type="ECO:0000313" key="3">
    <source>
        <dbReference type="EMBL" id="MBA9042383.1"/>
    </source>
</evidence>
<keyword evidence="2" id="KW-1133">Transmembrane helix</keyword>
<keyword evidence="1" id="KW-0175">Coiled coil</keyword>
<keyword evidence="2" id="KW-0812">Transmembrane</keyword>
<comment type="caution">
    <text evidence="3">The sequence shown here is derived from an EMBL/GenBank/DDBJ whole genome shotgun (WGS) entry which is preliminary data.</text>
</comment>
<feature type="transmembrane region" description="Helical" evidence="2">
    <location>
        <begin position="51"/>
        <end position="76"/>
    </location>
</feature>
<reference evidence="3" key="1">
    <citation type="submission" date="2020-08" db="EMBL/GenBank/DDBJ databases">
        <title>Functional genomics of gut bacteria from endangered species of beetles.</title>
        <authorList>
            <person name="Carlos-Shanley C."/>
        </authorList>
    </citation>
    <scope>NUCLEOTIDE SEQUENCE [LARGE SCALE GENOMIC DNA]</scope>
    <source>
        <strain evidence="3">S00060</strain>
    </source>
</reference>
<keyword evidence="2" id="KW-0472">Membrane</keyword>
<organism evidence="3 4">
    <name type="scientific">Priestia aryabhattai</name>
    <name type="common">Bacillus aryabhattai</name>
    <dbReference type="NCBI Taxonomy" id="412384"/>
    <lineage>
        <taxon>Bacteria</taxon>
        <taxon>Bacillati</taxon>
        <taxon>Bacillota</taxon>
        <taxon>Bacilli</taxon>
        <taxon>Bacillales</taxon>
        <taxon>Bacillaceae</taxon>
        <taxon>Priestia</taxon>
    </lineage>
</organism>
<name>A0A7W3NG42_PRIAR</name>
<keyword evidence="4" id="KW-1185">Reference proteome</keyword>
<proteinExistence type="predicted"/>
<dbReference type="RefSeq" id="WP_182528035.1">
    <property type="nucleotide sequence ID" value="NZ_JACJHT010000011.1"/>
</dbReference>
<dbReference type="Proteomes" id="UP000543174">
    <property type="component" value="Unassembled WGS sequence"/>
</dbReference>
<accession>A0A7W3NG42</accession>
<evidence type="ECO:0000256" key="1">
    <source>
        <dbReference type="SAM" id="Coils"/>
    </source>
</evidence>
<dbReference type="AlphaFoldDB" id="A0A7W3NG42"/>
<gene>
    <name evidence="3" type="ORF">HNP21_005518</name>
</gene>
<feature type="coiled-coil region" evidence="1">
    <location>
        <begin position="15"/>
        <end position="42"/>
    </location>
</feature>
<evidence type="ECO:0000256" key="2">
    <source>
        <dbReference type="SAM" id="Phobius"/>
    </source>
</evidence>
<dbReference type="EMBL" id="JACJHT010000011">
    <property type="protein sequence ID" value="MBA9042383.1"/>
    <property type="molecule type" value="Genomic_DNA"/>
</dbReference>
<evidence type="ECO:0000313" key="4">
    <source>
        <dbReference type="Proteomes" id="UP000543174"/>
    </source>
</evidence>
<protein>
    <submittedName>
        <fullName evidence="3">ABC-type multidrug transport system fused ATPase/permease subunit</fullName>
    </submittedName>
</protein>
<sequence>MINLILAQVQPSQSLEEATKKADELEKQISSLQDTLISAQNDKISSLTGDIGAIVGIFGLVFAVLSLLSAIAIIYIQKQNRKATENIKHAKEIMSEARQVNIEGNEINKSAANELKEVQKKIKEVDFLMDFSRKQSLVNAKINQCRTVMEIISFYLDINTYTVQAPVELTRMNMKTLQDYRKRMADISNKIDAHFNVVNLLVESFHKNFGNNEEKFHVDNSIESLNLTKNEIMKTYEETSALLEESREFYENKVSNRGATSPVEKEE</sequence>